<gene>
    <name evidence="3" type="ORF">NWE73_13085</name>
</gene>
<dbReference type="Gene3D" id="2.60.120.10">
    <property type="entry name" value="Jelly Rolls"/>
    <property type="match status" value="1"/>
</dbReference>
<dbReference type="Pfam" id="PF07883">
    <property type="entry name" value="Cupin_2"/>
    <property type="match status" value="1"/>
</dbReference>
<dbReference type="EMBL" id="JANRMI010000004">
    <property type="protein sequence ID" value="MDG0817309.1"/>
    <property type="molecule type" value="Genomic_DNA"/>
</dbReference>
<evidence type="ECO:0000313" key="3">
    <source>
        <dbReference type="EMBL" id="MDG0817309.1"/>
    </source>
</evidence>
<dbReference type="InterPro" id="IPR011051">
    <property type="entry name" value="RmlC_Cupin_sf"/>
</dbReference>
<dbReference type="PANTHER" id="PTHR35848:SF9">
    <property type="entry name" value="SLL1358 PROTEIN"/>
    <property type="match status" value="1"/>
</dbReference>
<dbReference type="InterPro" id="IPR013096">
    <property type="entry name" value="Cupin_2"/>
</dbReference>
<dbReference type="InterPro" id="IPR014710">
    <property type="entry name" value="RmlC-like_jellyroll"/>
</dbReference>
<dbReference type="InterPro" id="IPR051610">
    <property type="entry name" value="GPI/OXD"/>
</dbReference>
<dbReference type="RefSeq" id="WP_277578787.1">
    <property type="nucleotide sequence ID" value="NZ_JANRMI010000004.1"/>
</dbReference>
<name>A0ABT6DN10_9BACT</name>
<protein>
    <submittedName>
        <fullName evidence="3">Cupin domain-containing protein</fullName>
    </submittedName>
</protein>
<dbReference type="Proteomes" id="UP001152321">
    <property type="component" value="Unassembled WGS sequence"/>
</dbReference>
<keyword evidence="4" id="KW-1185">Reference proteome</keyword>
<accession>A0ABT6DN10</accession>
<comment type="caution">
    <text evidence="3">The sequence shown here is derived from an EMBL/GenBank/DDBJ whole genome shotgun (WGS) entry which is preliminary data.</text>
</comment>
<feature type="domain" description="Cupin type-2" evidence="2">
    <location>
        <begin position="43"/>
        <end position="113"/>
    </location>
</feature>
<evidence type="ECO:0000256" key="1">
    <source>
        <dbReference type="ARBA" id="ARBA00022723"/>
    </source>
</evidence>
<sequence length="125" mass="14372">MKIQKASQLKHRQLKSQRTGEEFSLSHVISEALLSKDFFLSHEILRPSSRSSSPHFHTVTEEIIYVLKGEVTATEGDTEVFMGEGDSILFERNSEKYHFLRNNSHSDCHLLVIRKKTETPDVVFP</sequence>
<dbReference type="PANTHER" id="PTHR35848">
    <property type="entry name" value="OXALATE-BINDING PROTEIN"/>
    <property type="match status" value="1"/>
</dbReference>
<evidence type="ECO:0000259" key="2">
    <source>
        <dbReference type="Pfam" id="PF07883"/>
    </source>
</evidence>
<proteinExistence type="predicted"/>
<evidence type="ECO:0000313" key="4">
    <source>
        <dbReference type="Proteomes" id="UP001152321"/>
    </source>
</evidence>
<organism evidence="3 4">
    <name type="scientific">Bdellovibrio svalbardensis</name>
    <dbReference type="NCBI Taxonomy" id="2972972"/>
    <lineage>
        <taxon>Bacteria</taxon>
        <taxon>Pseudomonadati</taxon>
        <taxon>Bdellovibrionota</taxon>
        <taxon>Bdellovibrionia</taxon>
        <taxon>Bdellovibrionales</taxon>
        <taxon>Pseudobdellovibrionaceae</taxon>
        <taxon>Bdellovibrio</taxon>
    </lineage>
</organism>
<dbReference type="SUPFAM" id="SSF51182">
    <property type="entry name" value="RmlC-like cupins"/>
    <property type="match status" value="1"/>
</dbReference>
<keyword evidence="1" id="KW-0479">Metal-binding</keyword>
<reference evidence="3" key="1">
    <citation type="submission" date="2022-08" db="EMBL/GenBank/DDBJ databases">
        <title>Novel Bdellovibrio Species Isolated from Svalbard: Designation Bdellovibrio svalbardensis.</title>
        <authorList>
            <person name="Mitchell R.J."/>
            <person name="Choi S.Y."/>
        </authorList>
    </citation>
    <scope>NUCLEOTIDE SEQUENCE</scope>
    <source>
        <strain evidence="3">PAP01</strain>
    </source>
</reference>